<accession>A0ABS4E9R2</accession>
<keyword evidence="2" id="KW-0472">Membrane</keyword>
<feature type="transmembrane region" description="Helical" evidence="2">
    <location>
        <begin position="327"/>
        <end position="351"/>
    </location>
</feature>
<proteinExistence type="predicted"/>
<evidence type="ECO:0000256" key="1">
    <source>
        <dbReference type="SAM" id="MobiDB-lite"/>
    </source>
</evidence>
<keyword evidence="2" id="KW-1133">Transmembrane helix</keyword>
<feature type="transmembrane region" description="Helical" evidence="2">
    <location>
        <begin position="294"/>
        <end position="321"/>
    </location>
</feature>
<keyword evidence="2" id="KW-0812">Transmembrane</keyword>
<dbReference type="Proteomes" id="UP000767291">
    <property type="component" value="Unassembled WGS sequence"/>
</dbReference>
<feature type="domain" description="Tape measure protein N-terminal" evidence="3">
    <location>
        <begin position="115"/>
        <end position="295"/>
    </location>
</feature>
<feature type="transmembrane region" description="Helical" evidence="2">
    <location>
        <begin position="453"/>
        <end position="483"/>
    </location>
</feature>
<protein>
    <submittedName>
        <fullName evidence="4">Tape measure domain-containing protein</fullName>
    </submittedName>
</protein>
<gene>
    <name evidence="4" type="ORF">J2Z43_001038</name>
</gene>
<reference evidence="4 5" key="1">
    <citation type="submission" date="2021-03" db="EMBL/GenBank/DDBJ databases">
        <title>Genomic Encyclopedia of Type Strains, Phase IV (KMG-IV): sequencing the most valuable type-strain genomes for metagenomic binning, comparative biology and taxonomic classification.</title>
        <authorList>
            <person name="Goeker M."/>
        </authorList>
    </citation>
    <scope>NUCLEOTIDE SEQUENCE [LARGE SCALE GENOMIC DNA]</scope>
    <source>
        <strain evidence="4 5">DSM 1289</strain>
    </source>
</reference>
<feature type="transmembrane region" description="Helical" evidence="2">
    <location>
        <begin position="419"/>
        <end position="441"/>
    </location>
</feature>
<dbReference type="EMBL" id="JAGGJX010000001">
    <property type="protein sequence ID" value="MBP1854648.1"/>
    <property type="molecule type" value="Genomic_DNA"/>
</dbReference>
<dbReference type="NCBIfam" id="TIGR02675">
    <property type="entry name" value="tape_meas_nterm"/>
    <property type="match status" value="1"/>
</dbReference>
<organism evidence="4 5">
    <name type="scientific">Metaclostridioides mangenotii</name>
    <dbReference type="NCBI Taxonomy" id="1540"/>
    <lineage>
        <taxon>Bacteria</taxon>
        <taxon>Bacillati</taxon>
        <taxon>Bacillota</taxon>
        <taxon>Clostridia</taxon>
        <taxon>Peptostreptococcales</taxon>
        <taxon>Peptostreptococcaceae</taxon>
        <taxon>Metaclostridioides</taxon>
    </lineage>
</organism>
<feature type="region of interest" description="Disordered" evidence="1">
    <location>
        <begin position="687"/>
        <end position="707"/>
    </location>
</feature>
<feature type="transmembrane region" description="Helical" evidence="2">
    <location>
        <begin position="372"/>
        <end position="399"/>
    </location>
</feature>
<evidence type="ECO:0000256" key="2">
    <source>
        <dbReference type="SAM" id="Phobius"/>
    </source>
</evidence>
<evidence type="ECO:0000259" key="3">
    <source>
        <dbReference type="Pfam" id="PF20155"/>
    </source>
</evidence>
<comment type="caution">
    <text evidence="4">The sequence shown here is derived from an EMBL/GenBank/DDBJ whole genome shotgun (WGS) entry which is preliminary data.</text>
</comment>
<keyword evidence="5" id="KW-1185">Reference proteome</keyword>
<dbReference type="InterPro" id="IPR013491">
    <property type="entry name" value="Tape_meas_N"/>
</dbReference>
<evidence type="ECO:0000313" key="5">
    <source>
        <dbReference type="Proteomes" id="UP000767291"/>
    </source>
</evidence>
<sequence length="784" mass="83268">MATIQSSIGLTDQMSPILQGITNTLNMTISAMEQLGRESEISFNTDGFASARAELNQAEIAMSQIGSSINNNTTGQSNFNEEIREGNSLAGNMLGSLKSMLGVYMGFQGIKITLGIADEFSSITARLGNIKDSLHTTNSFTQEVADSAMRARGSFSSMAQTISRIGYTAKGLFSSDELIQFTENVQKGFVITGATADEASNAMLQLSQAMASGRMQGDELNSTLENNSAVSKALADHLGVSIGQLKELGADGEITSEIIKEAILNATDEINRDFEKMPLTFGQAMENIKTQAQLAFAPVLWVVQQIGVGVASAASGIISVFSEISPVVYGVATVAAAGFGTWATAMLIAKIASLDLGRTLYSLNVQMVLGQVAAQGFAGSLISAFMAVLGPVILLGLAITSAVGYLTNLGMTLTQVFEYAVGIIGSVIAILGFLVVAFSLVQLAINAVSIATLIWSAIVSTNPIVFLIMAIIAGLAVVIAALYQTGVTTGQVLGFMGGMFSMLYTLIKNILKNLWNGFASIAEFFMNVWRHPIVSVAGLFVHMVSGILDNLSSLGSGLDQVGTWIAQAFVWGANKAIGAINWIIDALNKIPGIDIGKKDLLADPGKMTGAGDALRKASRDAESEFADWANEKTGGEYIFTKKFEMEDLGDSFNKGYDWGSKLDLGNLLVNPFGDNVFGDKSNDKVDNWGSGLDSNPLKGGSDAEKRTADATEKMAKSMEASKDDLKYLRDIAEQEAISRYTSPVITINLEASYNGQNVDNDVDGYHQSLADTIIDRLNSSYVGV</sequence>
<dbReference type="RefSeq" id="WP_209456128.1">
    <property type="nucleotide sequence ID" value="NZ_BAAACS010000012.1"/>
</dbReference>
<dbReference type="Pfam" id="PF20155">
    <property type="entry name" value="TMP_3"/>
    <property type="match status" value="1"/>
</dbReference>
<feature type="transmembrane region" description="Helical" evidence="2">
    <location>
        <begin position="489"/>
        <end position="507"/>
    </location>
</feature>
<evidence type="ECO:0000313" key="4">
    <source>
        <dbReference type="EMBL" id="MBP1854648.1"/>
    </source>
</evidence>
<name>A0ABS4E9R2_9FIRM</name>